<keyword evidence="4" id="KW-0271">Exosome</keyword>
<dbReference type="InterPro" id="IPR036345">
    <property type="entry name" value="ExoRNase_PH_dom2_sf"/>
</dbReference>
<dbReference type="EMBL" id="FR824073">
    <property type="protein sequence ID" value="CCA16947.1"/>
    <property type="molecule type" value="Genomic_DNA"/>
</dbReference>
<keyword evidence="3" id="KW-0698">rRNA processing</keyword>
<dbReference type="SUPFAM" id="SSF54211">
    <property type="entry name" value="Ribosomal protein S5 domain 2-like"/>
    <property type="match status" value="1"/>
</dbReference>
<evidence type="ECO:0000256" key="2">
    <source>
        <dbReference type="ARBA" id="ARBA00006678"/>
    </source>
</evidence>
<dbReference type="InterPro" id="IPR015847">
    <property type="entry name" value="ExoRNase_PH_dom2"/>
</dbReference>
<dbReference type="PANTHER" id="PTHR11953">
    <property type="entry name" value="EXOSOME COMPLEX COMPONENT"/>
    <property type="match status" value="1"/>
</dbReference>
<feature type="domain" description="Exoribonuclease phosphorolytic" evidence="6">
    <location>
        <begin position="14"/>
        <end position="159"/>
    </location>
</feature>
<dbReference type="InterPro" id="IPR027408">
    <property type="entry name" value="PNPase/RNase_PH_dom_sf"/>
</dbReference>
<dbReference type="Pfam" id="PF03725">
    <property type="entry name" value="RNase_PH_C"/>
    <property type="match status" value="1"/>
</dbReference>
<dbReference type="AlphaFoldDB" id="F0W748"/>
<dbReference type="GO" id="GO:0000176">
    <property type="term" value="C:nuclear exosome (RNase complex)"/>
    <property type="evidence" value="ECO:0007669"/>
    <property type="project" value="TreeGrafter"/>
</dbReference>
<gene>
    <name evidence="8" type="primary">AlNc14C28G2677</name>
    <name evidence="8" type="ORF">ALNC14_030900</name>
</gene>
<dbReference type="GO" id="GO:0034475">
    <property type="term" value="P:U4 snRNA 3'-end processing"/>
    <property type="evidence" value="ECO:0007669"/>
    <property type="project" value="TreeGrafter"/>
</dbReference>
<dbReference type="GO" id="GO:0003723">
    <property type="term" value="F:RNA binding"/>
    <property type="evidence" value="ECO:0007669"/>
    <property type="project" value="TreeGrafter"/>
</dbReference>
<dbReference type="InterPro" id="IPR001247">
    <property type="entry name" value="ExoRNase_PH_dom1"/>
</dbReference>
<comment type="similarity">
    <text evidence="2">Belongs to the RNase PH family.</text>
</comment>
<dbReference type="InterPro" id="IPR050080">
    <property type="entry name" value="RNase_PH"/>
</dbReference>
<evidence type="ECO:0000256" key="5">
    <source>
        <dbReference type="ARBA" id="ARBA00023242"/>
    </source>
</evidence>
<dbReference type="GO" id="GO:0071028">
    <property type="term" value="P:nuclear mRNA surveillance"/>
    <property type="evidence" value="ECO:0007669"/>
    <property type="project" value="TreeGrafter"/>
</dbReference>
<dbReference type="GO" id="GO:0000177">
    <property type="term" value="C:cytoplasmic exosome (RNase complex)"/>
    <property type="evidence" value="ECO:0007669"/>
    <property type="project" value="TreeGrafter"/>
</dbReference>
<reference evidence="8" key="1">
    <citation type="journal article" date="2011" name="PLoS Biol.">
        <title>Gene gain and loss during evolution of obligate parasitism in the white rust pathogen of Arabidopsis thaliana.</title>
        <authorList>
            <person name="Kemen E."/>
            <person name="Gardiner A."/>
            <person name="Schultz-Larsen T."/>
            <person name="Kemen A.C."/>
            <person name="Balmuth A.L."/>
            <person name="Robert-Seilaniantz A."/>
            <person name="Bailey K."/>
            <person name="Holub E."/>
            <person name="Studholme D.J."/>
            <person name="Maclean D."/>
            <person name="Jones J.D."/>
        </authorList>
    </citation>
    <scope>NUCLEOTIDE SEQUENCE</scope>
</reference>
<accession>F0W748</accession>
<evidence type="ECO:0000259" key="7">
    <source>
        <dbReference type="Pfam" id="PF03725"/>
    </source>
</evidence>
<evidence type="ECO:0000313" key="8">
    <source>
        <dbReference type="EMBL" id="CCA16947.1"/>
    </source>
</evidence>
<dbReference type="GO" id="GO:0071051">
    <property type="term" value="P:poly(A)-dependent snoRNA 3'-end processing"/>
    <property type="evidence" value="ECO:0007669"/>
    <property type="project" value="TreeGrafter"/>
</dbReference>
<reference evidence="8" key="2">
    <citation type="submission" date="2011-02" db="EMBL/GenBank/DDBJ databases">
        <authorList>
            <person name="MacLean D."/>
        </authorList>
    </citation>
    <scope>NUCLEOTIDE SEQUENCE</scope>
</reference>
<organism evidence="8">
    <name type="scientific">Albugo laibachii Nc14</name>
    <dbReference type="NCBI Taxonomy" id="890382"/>
    <lineage>
        <taxon>Eukaryota</taxon>
        <taxon>Sar</taxon>
        <taxon>Stramenopiles</taxon>
        <taxon>Oomycota</taxon>
        <taxon>Peronosporomycetes</taxon>
        <taxon>Albuginales</taxon>
        <taxon>Albuginaceae</taxon>
        <taxon>Albugo</taxon>
    </lineage>
</organism>
<dbReference type="Gene3D" id="3.30.230.70">
    <property type="entry name" value="GHMP Kinase, N-terminal domain"/>
    <property type="match status" value="1"/>
</dbReference>
<proteinExistence type="inferred from homology"/>
<name>F0W748_9STRA</name>
<dbReference type="GO" id="GO:0005730">
    <property type="term" value="C:nucleolus"/>
    <property type="evidence" value="ECO:0007669"/>
    <property type="project" value="TreeGrafter"/>
</dbReference>
<evidence type="ECO:0000256" key="1">
    <source>
        <dbReference type="ARBA" id="ARBA00004123"/>
    </source>
</evidence>
<comment type="subcellular location">
    <subcellularLocation>
        <location evidence="1">Nucleus</location>
    </subcellularLocation>
</comment>
<dbReference type="GO" id="GO:0006364">
    <property type="term" value="P:rRNA processing"/>
    <property type="evidence" value="ECO:0007669"/>
    <property type="project" value="UniProtKB-KW"/>
</dbReference>
<dbReference type="CDD" id="cd11372">
    <property type="entry name" value="RNase_PH_RRP46"/>
    <property type="match status" value="1"/>
</dbReference>
<evidence type="ECO:0000256" key="4">
    <source>
        <dbReference type="ARBA" id="ARBA00022835"/>
    </source>
</evidence>
<dbReference type="PANTHER" id="PTHR11953:SF1">
    <property type="entry name" value="EXOSOME COMPLEX COMPONENT RRP46"/>
    <property type="match status" value="1"/>
</dbReference>
<keyword evidence="5" id="KW-0539">Nucleus</keyword>
<sequence length="251" mass="27323">MSIRLRDDGRNCNELRQISSEQGTLHRADGSSNLTFGDTTVLVAVYGPGQAKIARNELVDKAAIDVCVRLNQGIAAAKEKEMELIVRRLYEPIIQRQEFPRTVISIVIQIIEDAGSISSLLTSHTIGFGSCVEFLDRLCLYLVSAVINAVTMALMDAEIAMLGVVTSTTCCLTEDGSVLLDPSQKEEAECISLVICASSFQLAEGGVLFLSSEGPLSEEQLFSCAEACKRGSKCVETFIRQSYSKRLEQSI</sequence>
<protein>
    <submittedName>
        <fullName evidence="8">Uncharacterized protein AlNc14C28G2677</fullName>
    </submittedName>
</protein>
<dbReference type="HOGENOM" id="CLU_063514_2_3_1"/>
<dbReference type="GO" id="GO:0016075">
    <property type="term" value="P:rRNA catabolic process"/>
    <property type="evidence" value="ECO:0007669"/>
    <property type="project" value="TreeGrafter"/>
</dbReference>
<dbReference type="InterPro" id="IPR020568">
    <property type="entry name" value="Ribosomal_Su5_D2-typ_SF"/>
</dbReference>
<evidence type="ECO:0000259" key="6">
    <source>
        <dbReference type="Pfam" id="PF01138"/>
    </source>
</evidence>
<feature type="domain" description="Exoribonuclease phosphorolytic" evidence="7">
    <location>
        <begin position="164"/>
        <end position="227"/>
    </location>
</feature>
<dbReference type="SUPFAM" id="SSF55666">
    <property type="entry name" value="Ribonuclease PH domain 2-like"/>
    <property type="match status" value="1"/>
</dbReference>
<dbReference type="Pfam" id="PF01138">
    <property type="entry name" value="RNase_PH"/>
    <property type="match status" value="1"/>
</dbReference>
<evidence type="ECO:0000256" key="3">
    <source>
        <dbReference type="ARBA" id="ARBA00022552"/>
    </source>
</evidence>